<dbReference type="FunFam" id="3.30.1410.10:FF:000001">
    <property type="entry name" value="GTP cyclohydrolase 1 feedback regulatory protein"/>
    <property type="match status" value="1"/>
</dbReference>
<dbReference type="GO" id="GO:0009890">
    <property type="term" value="P:negative regulation of biosynthetic process"/>
    <property type="evidence" value="ECO:0007669"/>
    <property type="project" value="InterPro"/>
</dbReference>
<dbReference type="STRING" id="7719.ENSCINP00000036424"/>
<dbReference type="SUPFAM" id="SSF69761">
    <property type="entry name" value="GTP cyclohydrolase I feedback regulatory protein, GFRP"/>
    <property type="match status" value="1"/>
</dbReference>
<dbReference type="GO" id="GO:0005829">
    <property type="term" value="C:cytosol"/>
    <property type="evidence" value="ECO:0007669"/>
    <property type="project" value="UniProtKB-SubCell"/>
</dbReference>
<evidence type="ECO:0000313" key="9">
    <source>
        <dbReference type="Ensembl" id="ENSCINP00000036424.1"/>
    </source>
</evidence>
<evidence type="ECO:0000256" key="3">
    <source>
        <dbReference type="ARBA" id="ARBA00007605"/>
    </source>
</evidence>
<keyword evidence="7" id="KW-0539">Nucleus</keyword>
<evidence type="ECO:0000256" key="1">
    <source>
        <dbReference type="ARBA" id="ARBA00004126"/>
    </source>
</evidence>
<proteinExistence type="inferred from homology"/>
<dbReference type="GO" id="GO:0031965">
    <property type="term" value="C:nuclear membrane"/>
    <property type="evidence" value="ECO:0007669"/>
    <property type="project" value="UniProtKB-SubCell"/>
</dbReference>
<comment type="similarity">
    <text evidence="3">Belongs to the GFRP family.</text>
</comment>
<evidence type="ECO:0000256" key="2">
    <source>
        <dbReference type="ARBA" id="ARBA00004514"/>
    </source>
</evidence>
<dbReference type="GO" id="GO:0005634">
    <property type="term" value="C:nucleus"/>
    <property type="evidence" value="ECO:0000318"/>
    <property type="project" value="GO_Central"/>
</dbReference>
<accession>H2Y3D9</accession>
<dbReference type="GeneTree" id="ENSGT00440000033849"/>
<dbReference type="OMA" id="PNLMHYL"/>
<reference evidence="9" key="4">
    <citation type="submission" date="2025-09" db="UniProtKB">
        <authorList>
            <consortium name="Ensembl"/>
        </authorList>
    </citation>
    <scope>IDENTIFICATION</scope>
</reference>
<dbReference type="PANTHER" id="PTHR16852:SF2">
    <property type="entry name" value="GTP CYCLOHYDROLASE 1 FEEDBACK REGULATORY PROTEIN"/>
    <property type="match status" value="1"/>
</dbReference>
<evidence type="ECO:0000256" key="7">
    <source>
        <dbReference type="ARBA" id="ARBA00023242"/>
    </source>
</evidence>
<dbReference type="GO" id="GO:0044549">
    <property type="term" value="F:GTP cyclohydrolase binding"/>
    <property type="evidence" value="ECO:0000318"/>
    <property type="project" value="GO_Central"/>
</dbReference>
<dbReference type="Proteomes" id="UP000008144">
    <property type="component" value="Chromosome 5"/>
</dbReference>
<reference evidence="9" key="3">
    <citation type="submission" date="2025-08" db="UniProtKB">
        <authorList>
            <consortium name="Ensembl"/>
        </authorList>
    </citation>
    <scope>IDENTIFICATION</scope>
</reference>
<evidence type="ECO:0000256" key="4">
    <source>
        <dbReference type="ARBA" id="ARBA00020099"/>
    </source>
</evidence>
<keyword evidence="10" id="KW-1185">Reference proteome</keyword>
<reference evidence="10" key="1">
    <citation type="journal article" date="2002" name="Science">
        <title>The draft genome of Ciona intestinalis: insights into chordate and vertebrate origins.</title>
        <authorList>
            <person name="Dehal P."/>
            <person name="Satou Y."/>
            <person name="Campbell R.K."/>
            <person name="Chapman J."/>
            <person name="Degnan B."/>
            <person name="De Tomaso A."/>
            <person name="Davidson B."/>
            <person name="Di Gregorio A."/>
            <person name="Gelpke M."/>
            <person name="Goodstein D.M."/>
            <person name="Harafuji N."/>
            <person name="Hastings K.E."/>
            <person name="Ho I."/>
            <person name="Hotta K."/>
            <person name="Huang W."/>
            <person name="Kawashima T."/>
            <person name="Lemaire P."/>
            <person name="Martinez D."/>
            <person name="Meinertzhagen I.A."/>
            <person name="Necula S."/>
            <person name="Nonaka M."/>
            <person name="Putnam N."/>
            <person name="Rash S."/>
            <person name="Saiga H."/>
            <person name="Satake M."/>
            <person name="Terry A."/>
            <person name="Yamada L."/>
            <person name="Wang H.G."/>
            <person name="Awazu S."/>
            <person name="Azumi K."/>
            <person name="Boore J."/>
            <person name="Branno M."/>
            <person name="Chin-Bow S."/>
            <person name="DeSantis R."/>
            <person name="Doyle S."/>
            <person name="Francino P."/>
            <person name="Keys D.N."/>
            <person name="Haga S."/>
            <person name="Hayashi H."/>
            <person name="Hino K."/>
            <person name="Imai K.S."/>
            <person name="Inaba K."/>
            <person name="Kano S."/>
            <person name="Kobayashi K."/>
            <person name="Kobayashi M."/>
            <person name="Lee B.I."/>
            <person name="Makabe K.W."/>
            <person name="Manohar C."/>
            <person name="Matassi G."/>
            <person name="Medina M."/>
            <person name="Mochizuki Y."/>
            <person name="Mount S."/>
            <person name="Morishita T."/>
            <person name="Miura S."/>
            <person name="Nakayama A."/>
            <person name="Nishizaka S."/>
            <person name="Nomoto H."/>
            <person name="Ohta F."/>
            <person name="Oishi K."/>
            <person name="Rigoutsos I."/>
            <person name="Sano M."/>
            <person name="Sasaki A."/>
            <person name="Sasakura Y."/>
            <person name="Shoguchi E."/>
            <person name="Shin-i T."/>
            <person name="Spagnuolo A."/>
            <person name="Stainier D."/>
            <person name="Suzuki M.M."/>
            <person name="Tassy O."/>
            <person name="Takatori N."/>
            <person name="Tokuoka M."/>
            <person name="Yagi K."/>
            <person name="Yoshizaki F."/>
            <person name="Wada S."/>
            <person name="Zhang C."/>
            <person name="Hyatt P.D."/>
            <person name="Larimer F."/>
            <person name="Detter C."/>
            <person name="Doggett N."/>
            <person name="Glavina T."/>
            <person name="Hawkins T."/>
            <person name="Richardson P."/>
            <person name="Lucas S."/>
            <person name="Kohara Y."/>
            <person name="Levine M."/>
            <person name="Satoh N."/>
            <person name="Rokhsar D.S."/>
        </authorList>
    </citation>
    <scope>NUCLEOTIDE SEQUENCE [LARGE SCALE GENOMIC DNA]</scope>
</reference>
<keyword evidence="5" id="KW-0963">Cytoplasm</keyword>
<dbReference type="InterPro" id="IPR009112">
    <property type="entry name" value="GTP_CycHdrlase_I_reg"/>
</dbReference>
<name>H2Y3D9_CIOIN</name>
<evidence type="ECO:0000256" key="8">
    <source>
        <dbReference type="ARBA" id="ARBA00032599"/>
    </source>
</evidence>
<dbReference type="EMBL" id="EAAA01002130">
    <property type="status" value="NOT_ANNOTATED_CDS"/>
    <property type="molecule type" value="Genomic_DNA"/>
</dbReference>
<dbReference type="GO" id="GO:0005737">
    <property type="term" value="C:cytoplasm"/>
    <property type="evidence" value="ECO:0000318"/>
    <property type="project" value="GO_Central"/>
</dbReference>
<protein>
    <recommendedName>
        <fullName evidence="4">GTP cyclohydrolase 1 feedback regulatory protein</fullName>
    </recommendedName>
    <alternativeName>
        <fullName evidence="8">GTP cyclohydrolase I feedback regulatory protein</fullName>
    </alternativeName>
</protein>
<organism evidence="9 10">
    <name type="scientific">Ciona intestinalis</name>
    <name type="common">Transparent sea squirt</name>
    <name type="synonym">Ascidia intestinalis</name>
    <dbReference type="NCBI Taxonomy" id="7719"/>
    <lineage>
        <taxon>Eukaryota</taxon>
        <taxon>Metazoa</taxon>
        <taxon>Chordata</taxon>
        <taxon>Tunicata</taxon>
        <taxon>Ascidiacea</taxon>
        <taxon>Phlebobranchia</taxon>
        <taxon>Cionidae</taxon>
        <taxon>Ciona</taxon>
    </lineage>
</organism>
<evidence type="ECO:0000313" key="10">
    <source>
        <dbReference type="Proteomes" id="UP000008144"/>
    </source>
</evidence>
<dbReference type="Gene3D" id="3.30.1410.10">
    <property type="entry name" value="GTP cyclohydrolase I feedback regulatory protein GFRP"/>
    <property type="match status" value="1"/>
</dbReference>
<dbReference type="PANTHER" id="PTHR16852">
    <property type="entry name" value="GTP CYCLOHYDROLASE 1 FEEDBACK REGULATORY PROTEIN"/>
    <property type="match status" value="1"/>
</dbReference>
<keyword evidence="6" id="KW-0472">Membrane</keyword>
<dbReference type="InterPro" id="IPR036717">
    <property type="entry name" value="GFRP_sf"/>
</dbReference>
<dbReference type="InParanoid" id="H2Y3D9"/>
<evidence type="ECO:0000256" key="5">
    <source>
        <dbReference type="ARBA" id="ARBA00022490"/>
    </source>
</evidence>
<dbReference type="HOGENOM" id="CLU_195651_0_0_1"/>
<comment type="subcellular location">
    <subcellularLocation>
        <location evidence="2">Cytoplasm</location>
        <location evidence="2">Cytosol</location>
    </subcellularLocation>
    <subcellularLocation>
        <location evidence="1">Nucleus membrane</location>
    </subcellularLocation>
</comment>
<dbReference type="AlphaFoldDB" id="H2Y3D9"/>
<reference evidence="9" key="2">
    <citation type="journal article" date="2008" name="Genome Biol.">
        <title>Improved genome assembly and evidence-based global gene model set for the chordate Ciona intestinalis: new insight into intron and operon populations.</title>
        <authorList>
            <person name="Satou Y."/>
            <person name="Mineta K."/>
            <person name="Ogasawara M."/>
            <person name="Sasakura Y."/>
            <person name="Shoguchi E."/>
            <person name="Ueno K."/>
            <person name="Yamada L."/>
            <person name="Matsumoto J."/>
            <person name="Wasserscheid J."/>
            <person name="Dewar K."/>
            <person name="Wiley G.B."/>
            <person name="Macmil S.L."/>
            <person name="Roe B.A."/>
            <person name="Zeller R.W."/>
            <person name="Hastings K.E."/>
            <person name="Lemaire P."/>
            <person name="Lindquist E."/>
            <person name="Endo T."/>
            <person name="Hotta K."/>
            <person name="Inaba K."/>
        </authorList>
    </citation>
    <scope>NUCLEOTIDE SEQUENCE [LARGE SCALE GENOMIC DNA]</scope>
    <source>
        <strain evidence="9">wild type</strain>
    </source>
</reference>
<dbReference type="Pfam" id="PF06399">
    <property type="entry name" value="GFRP"/>
    <property type="match status" value="1"/>
</dbReference>
<evidence type="ECO:0000256" key="6">
    <source>
        <dbReference type="ARBA" id="ARBA00023136"/>
    </source>
</evidence>
<sequence>MPYVLISTLIRLEIGPTIVGDEHSDVALMKELGATLHHRAGNPFKEWSVEDPPRIVLDKLEVLGYKLVGTTGIGQTAIWTLHKP</sequence>
<dbReference type="Ensembl" id="ENSCINT00000031368.1">
    <property type="protein sequence ID" value="ENSCINP00000036424.1"/>
    <property type="gene ID" value="ENSCING00000021776.1"/>
</dbReference>